<evidence type="ECO:0000256" key="2">
    <source>
        <dbReference type="ARBA" id="ARBA00022491"/>
    </source>
</evidence>
<keyword evidence="3" id="KW-0539">Nucleus</keyword>
<evidence type="ECO:0000313" key="4">
    <source>
        <dbReference type="EMBL" id="KAI3854267.1"/>
    </source>
</evidence>
<dbReference type="Proteomes" id="UP001202328">
    <property type="component" value="Unassembled WGS sequence"/>
</dbReference>
<comment type="subcellular location">
    <subcellularLocation>
        <location evidence="1">Nucleus</location>
    </subcellularLocation>
</comment>
<sequence length="197" mass="23025">MNRTREEDILVPKKLATRGSSFAGRTDDYLEAVKSRFQDHAPEKYEEFLEVLKTIKSRSVVDTAVVRIKVLLEGYPDLVYHTDTRVVTSMQRNHVLGNSYDYPWRTIEDTSTDVQEEVRIFFYDYQEFLKCLYIYNEEIISIDELKGMVVSLFLPYLIGFIESKNIYGDQSSPLPAYCQGRSTENPSFRLWPSLTFK</sequence>
<dbReference type="Gene3D" id="1.20.1160.11">
    <property type="entry name" value="Paired amphipathic helix"/>
    <property type="match status" value="2"/>
</dbReference>
<proteinExistence type="predicted"/>
<keyword evidence="5" id="KW-1185">Reference proteome</keyword>
<dbReference type="InterPro" id="IPR039774">
    <property type="entry name" value="Sin3-like"/>
</dbReference>
<keyword evidence="2" id="KW-0678">Repressor</keyword>
<dbReference type="Pfam" id="PF02671">
    <property type="entry name" value="PAH"/>
    <property type="match status" value="2"/>
</dbReference>
<evidence type="ECO:0000313" key="5">
    <source>
        <dbReference type="Proteomes" id="UP001202328"/>
    </source>
</evidence>
<accession>A0AAD4S211</accession>
<dbReference type="GO" id="GO:0000785">
    <property type="term" value="C:chromatin"/>
    <property type="evidence" value="ECO:0007669"/>
    <property type="project" value="TreeGrafter"/>
</dbReference>
<dbReference type="GO" id="GO:0000122">
    <property type="term" value="P:negative regulation of transcription by RNA polymerase II"/>
    <property type="evidence" value="ECO:0007669"/>
    <property type="project" value="TreeGrafter"/>
</dbReference>
<dbReference type="GO" id="GO:0000118">
    <property type="term" value="C:histone deacetylase complex"/>
    <property type="evidence" value="ECO:0007669"/>
    <property type="project" value="TreeGrafter"/>
</dbReference>
<dbReference type="AlphaFoldDB" id="A0AAD4S211"/>
<name>A0AAD4S211_9MAGN</name>
<dbReference type="PANTHER" id="PTHR12346">
    <property type="entry name" value="SIN3B-RELATED"/>
    <property type="match status" value="1"/>
</dbReference>
<organism evidence="4 5">
    <name type="scientific">Papaver atlanticum</name>
    <dbReference type="NCBI Taxonomy" id="357466"/>
    <lineage>
        <taxon>Eukaryota</taxon>
        <taxon>Viridiplantae</taxon>
        <taxon>Streptophyta</taxon>
        <taxon>Embryophyta</taxon>
        <taxon>Tracheophyta</taxon>
        <taxon>Spermatophyta</taxon>
        <taxon>Magnoliopsida</taxon>
        <taxon>Ranunculales</taxon>
        <taxon>Papaveraceae</taxon>
        <taxon>Papaveroideae</taxon>
        <taxon>Papaver</taxon>
    </lineage>
</organism>
<reference evidence="4" key="1">
    <citation type="submission" date="2022-04" db="EMBL/GenBank/DDBJ databases">
        <title>A functionally conserved STORR gene fusion in Papaver species that diverged 16.8 million years ago.</title>
        <authorList>
            <person name="Catania T."/>
        </authorList>
    </citation>
    <scope>NUCLEOTIDE SEQUENCE</scope>
    <source>
        <strain evidence="4">S-188037</strain>
    </source>
</reference>
<gene>
    <name evidence="4" type="ORF">MKW98_024690</name>
</gene>
<evidence type="ECO:0000256" key="3">
    <source>
        <dbReference type="ARBA" id="ARBA00023242"/>
    </source>
</evidence>
<dbReference type="InterPro" id="IPR003822">
    <property type="entry name" value="PAH"/>
</dbReference>
<evidence type="ECO:0000256" key="1">
    <source>
        <dbReference type="ARBA" id="ARBA00004123"/>
    </source>
</evidence>
<dbReference type="InterPro" id="IPR036600">
    <property type="entry name" value="PAH_sf"/>
</dbReference>
<dbReference type="PANTHER" id="PTHR12346:SF0">
    <property type="entry name" value="SIN3A, ISOFORM G"/>
    <property type="match status" value="1"/>
</dbReference>
<dbReference type="GO" id="GO:0003714">
    <property type="term" value="F:transcription corepressor activity"/>
    <property type="evidence" value="ECO:0007669"/>
    <property type="project" value="InterPro"/>
</dbReference>
<protein>
    <submittedName>
        <fullName evidence="4">Uncharacterized protein</fullName>
    </submittedName>
</protein>
<dbReference type="SUPFAM" id="SSF47762">
    <property type="entry name" value="PAH2 domain"/>
    <property type="match status" value="2"/>
</dbReference>
<dbReference type="EMBL" id="JAJJMB010015449">
    <property type="protein sequence ID" value="KAI3854267.1"/>
    <property type="molecule type" value="Genomic_DNA"/>
</dbReference>
<comment type="caution">
    <text evidence="4">The sequence shown here is derived from an EMBL/GenBank/DDBJ whole genome shotgun (WGS) entry which is preliminary data.</text>
</comment>